<proteinExistence type="predicted"/>
<dbReference type="AlphaFoldDB" id="A0A7X9ZWJ6"/>
<protein>
    <submittedName>
        <fullName evidence="3">DUF2778 domain-containing protein</fullName>
    </submittedName>
</protein>
<dbReference type="Proteomes" id="UP000583127">
    <property type="component" value="Unassembled WGS sequence"/>
</dbReference>
<dbReference type="Pfam" id="PF10908">
    <property type="entry name" value="Tlde1_dom"/>
    <property type="match status" value="1"/>
</dbReference>
<organism evidence="3 4">
    <name type="scientific">Paraburkholderia antibiotica</name>
    <dbReference type="NCBI Taxonomy" id="2728839"/>
    <lineage>
        <taxon>Bacteria</taxon>
        <taxon>Pseudomonadati</taxon>
        <taxon>Pseudomonadota</taxon>
        <taxon>Betaproteobacteria</taxon>
        <taxon>Burkholderiales</taxon>
        <taxon>Burkholderiaceae</taxon>
        <taxon>Paraburkholderia</taxon>
    </lineage>
</organism>
<evidence type="ECO:0000256" key="1">
    <source>
        <dbReference type="SAM" id="MobiDB-lite"/>
    </source>
</evidence>
<dbReference type="InterPro" id="IPR021225">
    <property type="entry name" value="Tlde1_dom"/>
</dbReference>
<accession>A0A7X9ZWJ6</accession>
<reference evidence="3 4" key="1">
    <citation type="submission" date="2020-04" db="EMBL/GenBank/DDBJ databases">
        <title>Paraburkholderia sp. G-4-1-8 isolated from soil.</title>
        <authorList>
            <person name="Dahal R.H."/>
        </authorList>
    </citation>
    <scope>NUCLEOTIDE SEQUENCE [LARGE SCALE GENOMIC DNA]</scope>
    <source>
        <strain evidence="3 4">G-4-1-8</strain>
    </source>
</reference>
<evidence type="ECO:0000259" key="2">
    <source>
        <dbReference type="Pfam" id="PF10908"/>
    </source>
</evidence>
<gene>
    <name evidence="3" type="ORF">HHL14_08060</name>
</gene>
<keyword evidence="4" id="KW-1185">Reference proteome</keyword>
<evidence type="ECO:0000313" key="3">
    <source>
        <dbReference type="EMBL" id="NML30786.1"/>
    </source>
</evidence>
<feature type="domain" description="Tlde1" evidence="2">
    <location>
        <begin position="21"/>
        <end position="108"/>
    </location>
</feature>
<comment type="caution">
    <text evidence="3">The sequence shown here is derived from an EMBL/GenBank/DDBJ whole genome shotgun (WGS) entry which is preliminary data.</text>
</comment>
<feature type="region of interest" description="Disordered" evidence="1">
    <location>
        <begin position="1"/>
        <end position="43"/>
    </location>
</feature>
<dbReference type="EMBL" id="JABBFZ010000003">
    <property type="protein sequence ID" value="NML30786.1"/>
    <property type="molecule type" value="Genomic_DNA"/>
</dbReference>
<feature type="compositionally biased region" description="Polar residues" evidence="1">
    <location>
        <begin position="1"/>
        <end position="21"/>
    </location>
</feature>
<name>A0A7X9ZWJ6_9BURK</name>
<evidence type="ECO:0000313" key="4">
    <source>
        <dbReference type="Proteomes" id="UP000583127"/>
    </source>
</evidence>
<sequence>MPWVYDQSSGRLSRGSATYQHGYSGRGTGKNNPAMQGMPSMGPIPRGTYSIGAPFTHPHAGTYAMRLTPGSGTYTYGRSGFMIHGDSIAHPGSASDGCVIERMEIRRQIWSSGDHTLEVR</sequence>
<dbReference type="RefSeq" id="WP_169497064.1">
    <property type="nucleotide sequence ID" value="NZ_JABBFZ010000003.1"/>
</dbReference>